<evidence type="ECO:0000313" key="3">
    <source>
        <dbReference type="Proteomes" id="UP000619101"/>
    </source>
</evidence>
<reference evidence="2 3" key="1">
    <citation type="submission" date="2020-08" db="EMBL/GenBank/DDBJ databases">
        <title>A Genomic Blueprint of the Chicken Gut Microbiome.</title>
        <authorList>
            <person name="Gilroy R."/>
            <person name="Ravi A."/>
            <person name="Getino M."/>
            <person name="Pursley I."/>
            <person name="Horton D.L."/>
            <person name="Alikhan N.-F."/>
            <person name="Baker D."/>
            <person name="Gharbi K."/>
            <person name="Hall N."/>
            <person name="Watson M."/>
            <person name="Adriaenssens E.M."/>
            <person name="Foster-Nyarko E."/>
            <person name="Jarju S."/>
            <person name="Secka A."/>
            <person name="Antonio M."/>
            <person name="Oren A."/>
            <person name="Chaudhuri R."/>
            <person name="La Ragione R.M."/>
            <person name="Hildebrand F."/>
            <person name="Pallen M.J."/>
        </authorList>
    </citation>
    <scope>NUCLEOTIDE SEQUENCE [LARGE SCALE GENOMIC DNA]</scope>
    <source>
        <strain evidence="2 3">A46</strain>
    </source>
</reference>
<proteinExistence type="predicted"/>
<evidence type="ECO:0000259" key="1">
    <source>
        <dbReference type="Pfam" id="PF01507"/>
    </source>
</evidence>
<accession>A0ABR8XYT6</accession>
<dbReference type="InterPro" id="IPR002500">
    <property type="entry name" value="PAPS_reduct_dom"/>
</dbReference>
<dbReference type="InterPro" id="IPR014729">
    <property type="entry name" value="Rossmann-like_a/b/a_fold"/>
</dbReference>
<name>A0ABR8XYT6_9BACL</name>
<dbReference type="SUPFAM" id="SSF52402">
    <property type="entry name" value="Adenine nucleotide alpha hydrolases-like"/>
    <property type="match status" value="1"/>
</dbReference>
<dbReference type="Gene3D" id="3.40.50.620">
    <property type="entry name" value="HUPs"/>
    <property type="match status" value="1"/>
</dbReference>
<sequence length="332" mass="38741">MKNHIIFFSGGKSSFTVAHLVKERYPNDNIVLYFTDTLWEDEDLYRFIYEASDKLQLPMLYHCVGLTPPQLMAKERFLYNSRVGNCSKKLKMEPAAKYFKKGIKPAIEKWHNKQFLKALIDPLSNGFEENTSVYFGIGWDEMHREGAIKKNWAPFDVQMPLIDEVIDNEEILKLYSIRRPRLYDMGFVHNNCKGRCVKAGQGHYKNLLMKDEKTFQEVKEQEIIISEYIRYTKQPHIKAGKSKDYLFEDVYAFLSTGIKSDKIKNILANADYLSSERRLFGNDSKGKPINKPYSYIKTMTLNELEKKPIQCDIWDIGGCGCFVDYESEVVNY</sequence>
<dbReference type="RefSeq" id="WP_191700178.1">
    <property type="nucleotide sequence ID" value="NZ_JACSPZ010000004.1"/>
</dbReference>
<dbReference type="EMBL" id="JACSPZ010000004">
    <property type="protein sequence ID" value="MBD8037108.1"/>
    <property type="molecule type" value="Genomic_DNA"/>
</dbReference>
<feature type="domain" description="Phosphoadenosine phosphosulphate reductase" evidence="1">
    <location>
        <begin position="4"/>
        <end position="101"/>
    </location>
</feature>
<dbReference type="Pfam" id="PF01507">
    <property type="entry name" value="PAPS_reduct"/>
    <property type="match status" value="1"/>
</dbReference>
<organism evidence="2 3">
    <name type="scientific">Solibacillus faecavium</name>
    <dbReference type="NCBI Taxonomy" id="2762221"/>
    <lineage>
        <taxon>Bacteria</taxon>
        <taxon>Bacillati</taxon>
        <taxon>Bacillota</taxon>
        <taxon>Bacilli</taxon>
        <taxon>Bacillales</taxon>
        <taxon>Caryophanaceae</taxon>
        <taxon>Solibacillus</taxon>
    </lineage>
</organism>
<dbReference type="Proteomes" id="UP000619101">
    <property type="component" value="Unassembled WGS sequence"/>
</dbReference>
<protein>
    <submittedName>
        <fullName evidence="2">Phosphoadenosine phosphosulfate reductase family protein</fullName>
    </submittedName>
</protein>
<comment type="caution">
    <text evidence="2">The sequence shown here is derived from an EMBL/GenBank/DDBJ whole genome shotgun (WGS) entry which is preliminary data.</text>
</comment>
<gene>
    <name evidence="2" type="ORF">H9635_10155</name>
</gene>
<keyword evidence="3" id="KW-1185">Reference proteome</keyword>
<evidence type="ECO:0000313" key="2">
    <source>
        <dbReference type="EMBL" id="MBD8037108.1"/>
    </source>
</evidence>